<evidence type="ECO:0000256" key="2">
    <source>
        <dbReference type="ARBA" id="ARBA00012255"/>
    </source>
</evidence>
<evidence type="ECO:0000313" key="7">
    <source>
        <dbReference type="Proteomes" id="UP000077069"/>
    </source>
</evidence>
<dbReference type="AlphaFoldDB" id="A0A177C0G8"/>
<dbReference type="GO" id="GO:0005634">
    <property type="term" value="C:nucleus"/>
    <property type="evidence" value="ECO:0007669"/>
    <property type="project" value="TreeGrafter"/>
</dbReference>
<dbReference type="GO" id="GO:1990966">
    <property type="term" value="P:ATP generation from poly-ADP-D-ribose"/>
    <property type="evidence" value="ECO:0007669"/>
    <property type="project" value="TreeGrafter"/>
</dbReference>
<feature type="domain" description="PARG helical" evidence="5">
    <location>
        <begin position="85"/>
        <end position="183"/>
    </location>
</feature>
<dbReference type="Pfam" id="PF20811">
    <property type="entry name" value="PARG_cat_N"/>
    <property type="match status" value="1"/>
</dbReference>
<dbReference type="Proteomes" id="UP000077069">
    <property type="component" value="Unassembled WGS sequence"/>
</dbReference>
<protein>
    <recommendedName>
        <fullName evidence="2">poly(ADP-ribose) glycohydrolase</fullName>
        <ecNumber evidence="2">3.2.1.143</ecNumber>
    </recommendedName>
</protein>
<gene>
    <name evidence="6" type="ORF">CC84DRAFT_1190185</name>
</gene>
<dbReference type="GO" id="GO:0005737">
    <property type="term" value="C:cytoplasm"/>
    <property type="evidence" value="ECO:0007669"/>
    <property type="project" value="TreeGrafter"/>
</dbReference>
<dbReference type="GO" id="GO:0009225">
    <property type="term" value="P:nucleotide-sugar metabolic process"/>
    <property type="evidence" value="ECO:0007669"/>
    <property type="project" value="TreeGrafter"/>
</dbReference>
<dbReference type="PANTHER" id="PTHR12837:SF0">
    <property type="entry name" value="POLY(ADP-RIBOSE) GLYCOHYDROLASE"/>
    <property type="match status" value="1"/>
</dbReference>
<dbReference type="GO" id="GO:0006282">
    <property type="term" value="P:regulation of DNA repair"/>
    <property type="evidence" value="ECO:0007669"/>
    <property type="project" value="InterPro"/>
</dbReference>
<dbReference type="EC" id="3.2.1.143" evidence="2"/>
<evidence type="ECO:0000256" key="1">
    <source>
        <dbReference type="ARBA" id="ARBA00009545"/>
    </source>
</evidence>
<comment type="similarity">
    <text evidence="1">Belongs to the poly(ADP-ribose) glycohydrolase family.</text>
</comment>
<dbReference type="GeneID" id="28764588"/>
<accession>A0A177C0G8</accession>
<dbReference type="InParanoid" id="A0A177C0G8"/>
<dbReference type="GO" id="GO:0004649">
    <property type="term" value="F:poly(ADP-ribose) glycohydrolase activity"/>
    <property type="evidence" value="ECO:0007669"/>
    <property type="project" value="UniProtKB-EC"/>
</dbReference>
<proteinExistence type="inferred from homology"/>
<reference evidence="6 7" key="1">
    <citation type="submission" date="2016-05" db="EMBL/GenBank/DDBJ databases">
        <title>Comparative analysis of secretome profiles of manganese(II)-oxidizing ascomycete fungi.</title>
        <authorList>
            <consortium name="DOE Joint Genome Institute"/>
            <person name="Zeiner C.A."/>
            <person name="Purvine S.O."/>
            <person name="Zink E.M."/>
            <person name="Wu S."/>
            <person name="Pasa-Tolic L."/>
            <person name="Chaput D.L."/>
            <person name="Haridas S."/>
            <person name="Grigoriev I.V."/>
            <person name="Santelli C.M."/>
            <person name="Hansel C.M."/>
        </authorList>
    </citation>
    <scope>NUCLEOTIDE SEQUENCE [LARGE SCALE GENOMIC DNA]</scope>
    <source>
        <strain evidence="6 7">AP3s5-JAC2a</strain>
    </source>
</reference>
<dbReference type="STRING" id="1460663.A0A177C0G8"/>
<dbReference type="Pfam" id="PF05028">
    <property type="entry name" value="PARG_cat_C"/>
    <property type="match status" value="1"/>
</dbReference>
<name>A0A177C0G8_9PLEO</name>
<evidence type="ECO:0000313" key="6">
    <source>
        <dbReference type="EMBL" id="OAG00975.1"/>
    </source>
</evidence>
<dbReference type="OrthoDB" id="1937899at2759"/>
<evidence type="ECO:0000259" key="5">
    <source>
        <dbReference type="Pfam" id="PF20811"/>
    </source>
</evidence>
<organism evidence="6 7">
    <name type="scientific">Paraphaeosphaeria sporulosa</name>
    <dbReference type="NCBI Taxonomy" id="1460663"/>
    <lineage>
        <taxon>Eukaryota</taxon>
        <taxon>Fungi</taxon>
        <taxon>Dikarya</taxon>
        <taxon>Ascomycota</taxon>
        <taxon>Pezizomycotina</taxon>
        <taxon>Dothideomycetes</taxon>
        <taxon>Pleosporomycetidae</taxon>
        <taxon>Pleosporales</taxon>
        <taxon>Massarineae</taxon>
        <taxon>Didymosphaeriaceae</taxon>
        <taxon>Paraphaeosphaeria</taxon>
    </lineage>
</organism>
<dbReference type="RefSeq" id="XP_018031340.1">
    <property type="nucleotide sequence ID" value="XM_018181102.1"/>
</dbReference>
<sequence>MSPYWPDVYILPSHPSITCIDRFSLIESPNDTGEDPPFWQLFITLLDTPVTSIPALLDVLETIAIERRGKAPQDYNTLASILRAREAAFLNVLWPAIANSALAMPNLFPSHSLPILGERTAKLELSRKQVACLVAHQFLGTLEEVPWQTGFHIFELWFAGEQVHARAPEVYIDSVLGYFGGIAEGDEDEGQEWKVSYEVVERSPCASASFSPFPARPGSQETDMGDISLLHMDGATNAPEYLGAGGNAVVVSANKFIGFGRSATQEEVLVGTTPAACPAVLVTPPLAAAQVLVVRGAETITRTVGMAREMRGCGPHKVYSAKVWRERAMLFMDALELDSFDGSIYPDVERANVEREMEKATTAFSSAKYSRVYTGLWGCRTFGGDPGVKITILWLAASVAASGLTVMYEDGREGFAESMGRFVELIDCEATCDSKEWPVSFSYAFLNAVYFMPSYFVTPILAVPTPDITSALTSSLCRNRNRPRRQPAPLTPPAACASYLARSSSVPGPGDQG</sequence>
<keyword evidence="3" id="KW-0378">Hydrolase</keyword>
<dbReference type="PANTHER" id="PTHR12837">
    <property type="entry name" value="POLY ADP-RIBOSE GLYCOHYDROLASE"/>
    <property type="match status" value="1"/>
</dbReference>
<keyword evidence="7" id="KW-1185">Reference proteome</keyword>
<evidence type="ECO:0000259" key="4">
    <source>
        <dbReference type="Pfam" id="PF05028"/>
    </source>
</evidence>
<evidence type="ECO:0000256" key="3">
    <source>
        <dbReference type="ARBA" id="ARBA00022801"/>
    </source>
</evidence>
<dbReference type="InterPro" id="IPR007724">
    <property type="entry name" value="Poly_GlycHdrlase"/>
</dbReference>
<dbReference type="InterPro" id="IPR048362">
    <property type="entry name" value="PARG_helical"/>
</dbReference>
<feature type="domain" description="PARG catalytic Macro" evidence="4">
    <location>
        <begin position="248"/>
        <end position="405"/>
    </location>
</feature>
<dbReference type="InterPro" id="IPR046372">
    <property type="entry name" value="PARG_cat_C"/>
</dbReference>
<dbReference type="GO" id="GO:0005975">
    <property type="term" value="P:carbohydrate metabolic process"/>
    <property type="evidence" value="ECO:0007669"/>
    <property type="project" value="InterPro"/>
</dbReference>
<dbReference type="EMBL" id="KV441558">
    <property type="protein sequence ID" value="OAG00975.1"/>
    <property type="molecule type" value="Genomic_DNA"/>
</dbReference>